<comment type="similarity">
    <text evidence="2 12">Belongs to the ATPase alpha/beta chains family.</text>
</comment>
<feature type="site" description="Required for activity" evidence="12">
    <location>
        <position position="373"/>
    </location>
</feature>
<evidence type="ECO:0000259" key="13">
    <source>
        <dbReference type="Pfam" id="PF00006"/>
    </source>
</evidence>
<evidence type="ECO:0000256" key="6">
    <source>
        <dbReference type="ARBA" id="ARBA00022840"/>
    </source>
</evidence>
<evidence type="ECO:0000256" key="7">
    <source>
        <dbReference type="ARBA" id="ARBA00022967"/>
    </source>
</evidence>
<dbReference type="InterPro" id="IPR036121">
    <property type="entry name" value="ATPase_F1/V1/A1_a/bsu_N_sf"/>
</dbReference>
<sequence length="548" mass="59241">MAELTISSDEIRSAIENYVSSYSPEVSREEVGVVTYSGDGIAYVEGLPSAMTNELLEFPGGVLGVALNLDVREIGAVILGNYETIEEGQEVKRTGQVLSVPVGDGFLGRVVNPLGQPIDGLGEIVADDRRVLELQAATVMERQPVKEPLQTGIKAIDSMTPIGRGQRQLIIGDRKTGKTTVCVDTILNQKAAWETGDPNQQVRCIYVAVGQKGSTIAAVRKTLEDAGALEYTTIVAAPASDPAGFKWLAPYTGSAIGQHWMYQGKHVLIIFDDLTKQAEAYRAISLLLRRPPGREAYPGDVFYLHSRLLERCAKLSKELGGGSMTGLPIIETKANDVSAYIPTNVISITDGQCFLESDLFNQGVRPAVNVGISVSRVGGSAQIKAMRKVAGSLRLDLSQYRELEAFAAFASDLDAASKAQLERGARLVELLKQPQYSPLAAQEQVASIYAGTKGHLDSVPVEDVRRFEAELLDFLRRNHKGILEEIRETKDLSDENEQRLADAITAFKRQFTASDGSSVVNEAAAEAMEAGKVGQESVKVHKPAPAKK</sequence>
<dbReference type="Gene3D" id="1.20.150.20">
    <property type="entry name" value="ATP synthase alpha/beta chain, C-terminal domain"/>
    <property type="match status" value="1"/>
</dbReference>
<evidence type="ECO:0000259" key="14">
    <source>
        <dbReference type="Pfam" id="PF00306"/>
    </source>
</evidence>
<evidence type="ECO:0000256" key="4">
    <source>
        <dbReference type="ARBA" id="ARBA00022475"/>
    </source>
</evidence>
<keyword evidence="8 12" id="KW-0406">Ion transport</keyword>
<reference evidence="16 17" key="1">
    <citation type="submission" date="2022-06" db="EMBL/GenBank/DDBJ databases">
        <title>Genomic Encyclopedia of Archaeal and Bacterial Type Strains, Phase II (KMG-II): from individual species to whole genera.</title>
        <authorList>
            <person name="Goeker M."/>
        </authorList>
    </citation>
    <scope>NUCLEOTIDE SEQUENCE [LARGE SCALE GENOMIC DNA]</scope>
    <source>
        <strain evidence="16 17">DSM 40477</strain>
    </source>
</reference>
<keyword evidence="11 12" id="KW-0066">ATP synthesis</keyword>
<evidence type="ECO:0000256" key="8">
    <source>
        <dbReference type="ARBA" id="ARBA00023065"/>
    </source>
</evidence>
<evidence type="ECO:0000256" key="3">
    <source>
        <dbReference type="ARBA" id="ARBA00022448"/>
    </source>
</evidence>
<evidence type="ECO:0000313" key="16">
    <source>
        <dbReference type="EMBL" id="MCP2260300.1"/>
    </source>
</evidence>
<dbReference type="SUPFAM" id="SSF52540">
    <property type="entry name" value="P-loop containing nucleoside triphosphate hydrolases"/>
    <property type="match status" value="1"/>
</dbReference>
<evidence type="ECO:0000313" key="17">
    <source>
        <dbReference type="Proteomes" id="UP001205311"/>
    </source>
</evidence>
<dbReference type="CDD" id="cd01132">
    <property type="entry name" value="F1-ATPase_alpha_CD"/>
    <property type="match status" value="1"/>
</dbReference>
<gene>
    <name evidence="12" type="primary">atpA</name>
    <name evidence="16" type="ORF">LX15_004013</name>
</gene>
<dbReference type="InterPro" id="IPR038376">
    <property type="entry name" value="ATP_synth_asu_C_sf"/>
</dbReference>
<dbReference type="CDD" id="cd18116">
    <property type="entry name" value="ATP-synt_F1_alpha_N"/>
    <property type="match status" value="1"/>
</dbReference>
<keyword evidence="7 12" id="KW-1278">Translocase</keyword>
<dbReference type="InterPro" id="IPR004100">
    <property type="entry name" value="ATPase_F1/V1/A1_a/bsu_N"/>
</dbReference>
<accession>A0ABT1HY64</accession>
<feature type="binding site" evidence="12">
    <location>
        <begin position="172"/>
        <end position="179"/>
    </location>
    <ligand>
        <name>ATP</name>
        <dbReference type="ChEBI" id="CHEBI:30616"/>
    </ligand>
</feature>
<keyword evidence="17" id="KW-1185">Reference proteome</keyword>
<evidence type="ECO:0000256" key="12">
    <source>
        <dbReference type="HAMAP-Rule" id="MF_01346"/>
    </source>
</evidence>
<evidence type="ECO:0000256" key="2">
    <source>
        <dbReference type="ARBA" id="ARBA00008936"/>
    </source>
</evidence>
<feature type="domain" description="ATPase F1/V1/A1 complex alpha/beta subunit N-terminal" evidence="15">
    <location>
        <begin position="29"/>
        <end position="95"/>
    </location>
</feature>
<dbReference type="InterPro" id="IPR027417">
    <property type="entry name" value="P-loop_NTPase"/>
</dbReference>
<dbReference type="EMBL" id="JAMTCP010000025">
    <property type="protein sequence ID" value="MCP2260300.1"/>
    <property type="molecule type" value="Genomic_DNA"/>
</dbReference>
<keyword evidence="9 12" id="KW-0472">Membrane</keyword>
<protein>
    <recommendedName>
        <fullName evidence="12">ATP synthase subunit alpha</fullName>
        <ecNumber evidence="12">7.1.2.2</ecNumber>
    </recommendedName>
    <alternativeName>
        <fullName evidence="12">ATP synthase F1 sector subunit alpha</fullName>
    </alternativeName>
    <alternativeName>
        <fullName evidence="12">F-ATPase subunit alpha</fullName>
    </alternativeName>
</protein>
<dbReference type="SUPFAM" id="SSF50615">
    <property type="entry name" value="N-terminal domain of alpha and beta subunits of F1 ATP synthase"/>
    <property type="match status" value="1"/>
</dbReference>
<feature type="domain" description="ATP synthase alpha subunit C-terminal" evidence="14">
    <location>
        <begin position="382"/>
        <end position="507"/>
    </location>
</feature>
<dbReference type="InterPro" id="IPR033732">
    <property type="entry name" value="ATP_synth_F1_a_nt-bd_dom"/>
</dbReference>
<evidence type="ECO:0000256" key="5">
    <source>
        <dbReference type="ARBA" id="ARBA00022741"/>
    </source>
</evidence>
<dbReference type="PANTHER" id="PTHR48082">
    <property type="entry name" value="ATP SYNTHASE SUBUNIT ALPHA, MITOCHONDRIAL"/>
    <property type="match status" value="1"/>
</dbReference>
<dbReference type="InterPro" id="IPR020003">
    <property type="entry name" value="ATPase_a/bsu_AS"/>
</dbReference>
<dbReference type="InterPro" id="IPR000793">
    <property type="entry name" value="ATP_synth_asu_C"/>
</dbReference>
<comment type="catalytic activity">
    <reaction evidence="12">
        <text>ATP + H2O + 4 H(+)(in) = ADP + phosphate + 5 H(+)(out)</text>
        <dbReference type="Rhea" id="RHEA:57720"/>
        <dbReference type="ChEBI" id="CHEBI:15377"/>
        <dbReference type="ChEBI" id="CHEBI:15378"/>
        <dbReference type="ChEBI" id="CHEBI:30616"/>
        <dbReference type="ChEBI" id="CHEBI:43474"/>
        <dbReference type="ChEBI" id="CHEBI:456216"/>
        <dbReference type="EC" id="7.1.2.2"/>
    </reaction>
</comment>
<dbReference type="Pfam" id="PF02874">
    <property type="entry name" value="ATP-synt_ab_N"/>
    <property type="match status" value="1"/>
</dbReference>
<comment type="caution">
    <text evidence="16">The sequence shown here is derived from an EMBL/GenBank/DDBJ whole genome shotgun (WGS) entry which is preliminary data.</text>
</comment>
<dbReference type="InterPro" id="IPR000194">
    <property type="entry name" value="ATPase_F1/V1/A1_a/bsu_nucl-bd"/>
</dbReference>
<organism evidence="16 17">
    <name type="scientific">Streptoalloteichus tenebrarius (strain ATCC 17920 / DSM 40477 / JCM 4838 / CBS 697.72 / NBRC 16177 / NCIMB 11028 / NRRL B-12390 / A12253. 1 / ISP 5477)</name>
    <name type="common">Streptomyces tenebrarius</name>
    <dbReference type="NCBI Taxonomy" id="1933"/>
    <lineage>
        <taxon>Bacteria</taxon>
        <taxon>Bacillati</taxon>
        <taxon>Actinomycetota</taxon>
        <taxon>Actinomycetes</taxon>
        <taxon>Pseudonocardiales</taxon>
        <taxon>Pseudonocardiaceae</taxon>
        <taxon>Streptoalloteichus</taxon>
    </lineage>
</organism>
<evidence type="ECO:0000256" key="1">
    <source>
        <dbReference type="ARBA" id="ARBA00004370"/>
    </source>
</evidence>
<evidence type="ECO:0000256" key="10">
    <source>
        <dbReference type="ARBA" id="ARBA00023196"/>
    </source>
</evidence>
<comment type="subcellular location">
    <subcellularLocation>
        <location evidence="12">Cell membrane</location>
        <topology evidence="12">Peripheral membrane protein</topology>
    </subcellularLocation>
    <subcellularLocation>
        <location evidence="1">Membrane</location>
    </subcellularLocation>
</comment>
<evidence type="ECO:0000256" key="11">
    <source>
        <dbReference type="ARBA" id="ARBA00023310"/>
    </source>
</evidence>
<dbReference type="RefSeq" id="WP_253671154.1">
    <property type="nucleotide sequence ID" value="NZ_JAMTCP010000025.1"/>
</dbReference>
<dbReference type="SUPFAM" id="SSF47917">
    <property type="entry name" value="C-terminal domain of alpha and beta subunits of F1 ATP synthase"/>
    <property type="match status" value="1"/>
</dbReference>
<keyword evidence="6 12" id="KW-0067">ATP-binding</keyword>
<keyword evidence="4 12" id="KW-1003">Cell membrane</keyword>
<dbReference type="Proteomes" id="UP001205311">
    <property type="component" value="Unassembled WGS sequence"/>
</dbReference>
<dbReference type="CDD" id="cd18113">
    <property type="entry name" value="ATP-synt_F1_alpha_C"/>
    <property type="match status" value="1"/>
</dbReference>
<dbReference type="PROSITE" id="PS00152">
    <property type="entry name" value="ATPASE_ALPHA_BETA"/>
    <property type="match status" value="1"/>
</dbReference>
<proteinExistence type="inferred from homology"/>
<evidence type="ECO:0000256" key="9">
    <source>
        <dbReference type="ARBA" id="ARBA00023136"/>
    </source>
</evidence>
<dbReference type="PANTHER" id="PTHR48082:SF2">
    <property type="entry name" value="ATP SYNTHASE SUBUNIT ALPHA, MITOCHONDRIAL"/>
    <property type="match status" value="1"/>
</dbReference>
<evidence type="ECO:0000259" key="15">
    <source>
        <dbReference type="Pfam" id="PF02874"/>
    </source>
</evidence>
<dbReference type="NCBIfam" id="NF009884">
    <property type="entry name" value="PRK13343.1"/>
    <property type="match status" value="1"/>
</dbReference>
<keyword evidence="10 12" id="KW-0139">CF(1)</keyword>
<dbReference type="Gene3D" id="2.40.30.20">
    <property type="match status" value="1"/>
</dbReference>
<dbReference type="EC" id="7.1.2.2" evidence="12"/>
<keyword evidence="12" id="KW-0375">Hydrogen ion transport</keyword>
<keyword evidence="3 12" id="KW-0813">Transport</keyword>
<keyword evidence="5 12" id="KW-0547">Nucleotide-binding</keyword>
<feature type="domain" description="ATPase F1/V1/A1 complex alpha/beta subunit nucleotide-binding" evidence="13">
    <location>
        <begin position="152"/>
        <end position="375"/>
    </location>
</feature>
<comment type="function">
    <text evidence="12">Produces ATP from ADP in the presence of a proton gradient across the membrane. The alpha chain is a regulatory subunit.</text>
</comment>
<dbReference type="NCBIfam" id="TIGR00962">
    <property type="entry name" value="atpA"/>
    <property type="match status" value="1"/>
</dbReference>
<name>A0ABT1HY64_STRSD</name>
<dbReference type="Pfam" id="PF00006">
    <property type="entry name" value="ATP-synt_ab"/>
    <property type="match status" value="1"/>
</dbReference>
<dbReference type="Gene3D" id="3.40.50.300">
    <property type="entry name" value="P-loop containing nucleotide triphosphate hydrolases"/>
    <property type="match status" value="1"/>
</dbReference>
<dbReference type="InterPro" id="IPR023366">
    <property type="entry name" value="ATP_synth_asu-like_sf"/>
</dbReference>
<dbReference type="HAMAP" id="MF_01346">
    <property type="entry name" value="ATP_synth_alpha_bact"/>
    <property type="match status" value="1"/>
</dbReference>
<dbReference type="Pfam" id="PF00306">
    <property type="entry name" value="ATP-synt_ab_C"/>
    <property type="match status" value="1"/>
</dbReference>
<dbReference type="InterPro" id="IPR005294">
    <property type="entry name" value="ATP_synth_F1_asu"/>
</dbReference>